<evidence type="ECO:0000313" key="2">
    <source>
        <dbReference type="Proteomes" id="UP001454036"/>
    </source>
</evidence>
<organism evidence="1 2">
    <name type="scientific">Lithospermum erythrorhizon</name>
    <name type="common">Purple gromwell</name>
    <name type="synonym">Lithospermum officinale var. erythrorhizon</name>
    <dbReference type="NCBI Taxonomy" id="34254"/>
    <lineage>
        <taxon>Eukaryota</taxon>
        <taxon>Viridiplantae</taxon>
        <taxon>Streptophyta</taxon>
        <taxon>Embryophyta</taxon>
        <taxon>Tracheophyta</taxon>
        <taxon>Spermatophyta</taxon>
        <taxon>Magnoliopsida</taxon>
        <taxon>eudicotyledons</taxon>
        <taxon>Gunneridae</taxon>
        <taxon>Pentapetalae</taxon>
        <taxon>asterids</taxon>
        <taxon>lamiids</taxon>
        <taxon>Boraginales</taxon>
        <taxon>Boraginaceae</taxon>
        <taxon>Boraginoideae</taxon>
        <taxon>Lithospermeae</taxon>
        <taxon>Lithospermum</taxon>
    </lineage>
</organism>
<dbReference type="EMBL" id="BAABME010019843">
    <property type="protein sequence ID" value="GAA0158521.1"/>
    <property type="molecule type" value="Genomic_DNA"/>
</dbReference>
<comment type="caution">
    <text evidence="1">The sequence shown here is derived from an EMBL/GenBank/DDBJ whole genome shotgun (WGS) entry which is preliminary data.</text>
</comment>
<evidence type="ECO:0000313" key="1">
    <source>
        <dbReference type="EMBL" id="GAA0158521.1"/>
    </source>
</evidence>
<dbReference type="Proteomes" id="UP001454036">
    <property type="component" value="Unassembled WGS sequence"/>
</dbReference>
<dbReference type="AlphaFoldDB" id="A0AAV3Q5R6"/>
<name>A0AAV3Q5R6_LITER</name>
<sequence length="140" mass="15868">MIVWATSFNKSRTFKAIYLTSKTVQLPPPLDPLITILEPSWIFSLRQKKNTGVKDRSSQLFRKGIGTLSSSMRMQDTKSKSITYWKSGTQITISSLKRKTSEPIVETTILIFLTHLLANLLSKHKTNLTVILLFLNPLST</sequence>
<accession>A0AAV3Q5R6</accession>
<reference evidence="1 2" key="1">
    <citation type="submission" date="2024-01" db="EMBL/GenBank/DDBJ databases">
        <title>The complete chloroplast genome sequence of Lithospermum erythrorhizon: insights into the phylogenetic relationship among Boraginaceae species and the maternal lineages of purple gromwells.</title>
        <authorList>
            <person name="Okada T."/>
            <person name="Watanabe K."/>
        </authorList>
    </citation>
    <scope>NUCLEOTIDE SEQUENCE [LARGE SCALE GENOMIC DNA]</scope>
</reference>
<protein>
    <submittedName>
        <fullName evidence="1">Uncharacterized protein</fullName>
    </submittedName>
</protein>
<keyword evidence="2" id="KW-1185">Reference proteome</keyword>
<gene>
    <name evidence="1" type="ORF">LIER_38668</name>
</gene>
<proteinExistence type="predicted"/>